<evidence type="ECO:0000313" key="3">
    <source>
        <dbReference type="Proteomes" id="UP001174694"/>
    </source>
</evidence>
<dbReference type="CDD" id="cd00180">
    <property type="entry name" value="PKc"/>
    <property type="match status" value="1"/>
</dbReference>
<protein>
    <submittedName>
        <fullName evidence="2">Kinase-like protein</fullName>
    </submittedName>
</protein>
<evidence type="ECO:0000313" key="2">
    <source>
        <dbReference type="EMBL" id="KAJ9144608.1"/>
    </source>
</evidence>
<dbReference type="PROSITE" id="PS50011">
    <property type="entry name" value="PROTEIN_KINASE_DOM"/>
    <property type="match status" value="1"/>
</dbReference>
<dbReference type="AlphaFoldDB" id="A0AA38REK9"/>
<dbReference type="PANTHER" id="PTHR24359">
    <property type="entry name" value="SERINE/THREONINE-PROTEIN KINASE SBK1"/>
    <property type="match status" value="1"/>
</dbReference>
<keyword evidence="2" id="KW-0418">Kinase</keyword>
<dbReference type="PANTHER" id="PTHR24359:SF1">
    <property type="entry name" value="INHIBITOR OF NUCLEAR FACTOR KAPPA-B KINASE EPSILON SUBUNIT HOMOLOG 1-RELATED"/>
    <property type="match status" value="1"/>
</dbReference>
<dbReference type="InterPro" id="IPR000719">
    <property type="entry name" value="Prot_kinase_dom"/>
</dbReference>
<gene>
    <name evidence="2" type="ORF">NKR23_g5867</name>
</gene>
<dbReference type="Proteomes" id="UP001174694">
    <property type="component" value="Unassembled WGS sequence"/>
</dbReference>
<accession>A0AA38REK9</accession>
<dbReference type="GO" id="GO:0005524">
    <property type="term" value="F:ATP binding"/>
    <property type="evidence" value="ECO:0007669"/>
    <property type="project" value="InterPro"/>
</dbReference>
<dbReference type="Pfam" id="PF00069">
    <property type="entry name" value="Pkinase"/>
    <property type="match status" value="1"/>
</dbReference>
<dbReference type="SUPFAM" id="SSF56112">
    <property type="entry name" value="Protein kinase-like (PK-like)"/>
    <property type="match status" value="1"/>
</dbReference>
<keyword evidence="3" id="KW-1185">Reference proteome</keyword>
<sequence length="377" mass="43374">MDKSQDAPDLVDKELTDRDLPLDCKITVNGIELSRRPQPHRPGKKAWRLAKSWDDRECDLFHSYQQYMLSPFFELKKDEVEFHDIDDETPLPFTEVAPCSKQGHHGRVFRVKIHPSHHGRSDNPSFAVKHILSVDGKDFKDEVKAWRKSGNTTRHPHLIDLLATCRKGPQDCYLLSDWAEGGNLRDYWFCHPNPQPDISLVRWIAQQSLGLAQALKQIHRSDSSLSDISERDYGIHSDIKPENMLLFKKPPGTPGTLVICDFGFTRFHSKESRSRAAHIGGTDTYRAPEAEFRPISRVYDVWALGCLFLEFITWYLTGYNGVQHDFTDRRIGGDTGQLMKTDKFFNNGPEGQAVKPCVREWIQHLRSLEHCRRIAAK</sequence>
<dbReference type="EMBL" id="JANBVO010000016">
    <property type="protein sequence ID" value="KAJ9144608.1"/>
    <property type="molecule type" value="Genomic_DNA"/>
</dbReference>
<evidence type="ECO:0000259" key="1">
    <source>
        <dbReference type="PROSITE" id="PS50011"/>
    </source>
</evidence>
<dbReference type="Gene3D" id="1.10.510.10">
    <property type="entry name" value="Transferase(Phosphotransferase) domain 1"/>
    <property type="match status" value="1"/>
</dbReference>
<organism evidence="2 3">
    <name type="scientific">Pleurostoma richardsiae</name>
    <dbReference type="NCBI Taxonomy" id="41990"/>
    <lineage>
        <taxon>Eukaryota</taxon>
        <taxon>Fungi</taxon>
        <taxon>Dikarya</taxon>
        <taxon>Ascomycota</taxon>
        <taxon>Pezizomycotina</taxon>
        <taxon>Sordariomycetes</taxon>
        <taxon>Sordariomycetidae</taxon>
        <taxon>Calosphaeriales</taxon>
        <taxon>Pleurostomataceae</taxon>
        <taxon>Pleurostoma</taxon>
    </lineage>
</organism>
<dbReference type="GO" id="GO:0004674">
    <property type="term" value="F:protein serine/threonine kinase activity"/>
    <property type="evidence" value="ECO:0007669"/>
    <property type="project" value="TreeGrafter"/>
</dbReference>
<name>A0AA38REK9_9PEZI</name>
<keyword evidence="2" id="KW-0808">Transferase</keyword>
<proteinExistence type="predicted"/>
<dbReference type="InterPro" id="IPR011009">
    <property type="entry name" value="Kinase-like_dom_sf"/>
</dbReference>
<feature type="domain" description="Protein kinase" evidence="1">
    <location>
        <begin position="94"/>
        <end position="377"/>
    </location>
</feature>
<dbReference type="SMART" id="SM00220">
    <property type="entry name" value="S_TKc"/>
    <property type="match status" value="1"/>
</dbReference>
<comment type="caution">
    <text evidence="2">The sequence shown here is derived from an EMBL/GenBank/DDBJ whole genome shotgun (WGS) entry which is preliminary data.</text>
</comment>
<reference evidence="2" key="1">
    <citation type="submission" date="2022-07" db="EMBL/GenBank/DDBJ databases">
        <title>Fungi with potential for degradation of polypropylene.</title>
        <authorList>
            <person name="Gostincar C."/>
        </authorList>
    </citation>
    <scope>NUCLEOTIDE SEQUENCE</scope>
    <source>
        <strain evidence="2">EXF-13308</strain>
    </source>
</reference>